<protein>
    <submittedName>
        <fullName evidence="1">Uncharacterized protein</fullName>
    </submittedName>
</protein>
<accession>A0A3P6D864</accession>
<organism evidence="1">
    <name type="scientific">Brassica oleracea</name>
    <name type="common">Wild cabbage</name>
    <dbReference type="NCBI Taxonomy" id="3712"/>
    <lineage>
        <taxon>Eukaryota</taxon>
        <taxon>Viridiplantae</taxon>
        <taxon>Streptophyta</taxon>
        <taxon>Embryophyta</taxon>
        <taxon>Tracheophyta</taxon>
        <taxon>Spermatophyta</taxon>
        <taxon>Magnoliopsida</taxon>
        <taxon>eudicotyledons</taxon>
        <taxon>Gunneridae</taxon>
        <taxon>Pentapetalae</taxon>
        <taxon>rosids</taxon>
        <taxon>malvids</taxon>
        <taxon>Brassicales</taxon>
        <taxon>Brassicaceae</taxon>
        <taxon>Brassiceae</taxon>
        <taxon>Brassica</taxon>
    </lineage>
</organism>
<gene>
    <name evidence="1" type="ORF">BOLC2T12304H</name>
</gene>
<sequence>MDGGRTHHLHSMLWDCKHWVGLAINLDMGKVTMCELTGFSGVKSLCGSAYPIYYNNRIRLIAARRHEVHGDARSWRPAPHMSGITDQAVDNFRKQYALDIYKTIVMPAYSTQVVYAESLSPPLV</sequence>
<name>A0A3P6D864_BRAOL</name>
<reference evidence="1" key="1">
    <citation type="submission" date="2018-11" db="EMBL/GenBank/DDBJ databases">
        <authorList>
            <consortium name="Genoscope - CEA"/>
            <person name="William W."/>
        </authorList>
    </citation>
    <scope>NUCLEOTIDE SEQUENCE</scope>
</reference>
<proteinExistence type="predicted"/>
<evidence type="ECO:0000313" key="1">
    <source>
        <dbReference type="EMBL" id="VDD27307.1"/>
    </source>
</evidence>
<dbReference type="EMBL" id="LR031874">
    <property type="protein sequence ID" value="VDD27307.1"/>
    <property type="molecule type" value="Genomic_DNA"/>
</dbReference>
<dbReference type="AlphaFoldDB" id="A0A3P6D864"/>